<evidence type="ECO:0000256" key="1">
    <source>
        <dbReference type="ARBA" id="ARBA00023015"/>
    </source>
</evidence>
<evidence type="ECO:0000256" key="3">
    <source>
        <dbReference type="ARBA" id="ARBA00023163"/>
    </source>
</evidence>
<evidence type="ECO:0000313" key="5">
    <source>
        <dbReference type="EMBL" id="MBI6119121.1"/>
    </source>
</evidence>
<dbReference type="Gene3D" id="1.10.10.60">
    <property type="entry name" value="Homeodomain-like"/>
    <property type="match status" value="1"/>
</dbReference>
<organism evidence="5 6">
    <name type="scientific">Salegentibacter maritimus</name>
    <dbReference type="NCBI Taxonomy" id="2794347"/>
    <lineage>
        <taxon>Bacteria</taxon>
        <taxon>Pseudomonadati</taxon>
        <taxon>Bacteroidota</taxon>
        <taxon>Flavobacteriia</taxon>
        <taxon>Flavobacteriales</taxon>
        <taxon>Flavobacteriaceae</taxon>
        <taxon>Salegentibacter</taxon>
    </lineage>
</organism>
<dbReference type="PANTHER" id="PTHR47894:SF1">
    <property type="entry name" value="HTH-TYPE TRANSCRIPTIONAL REGULATOR VQSM"/>
    <property type="match status" value="1"/>
</dbReference>
<dbReference type="PRINTS" id="PR00032">
    <property type="entry name" value="HTHARAC"/>
</dbReference>
<dbReference type="InterPro" id="IPR020449">
    <property type="entry name" value="Tscrpt_reg_AraC-type_HTH"/>
</dbReference>
<protein>
    <submittedName>
        <fullName evidence="5">AraC family transcriptional regulator ligand-binding domain-containing protein</fullName>
    </submittedName>
</protein>
<proteinExistence type="predicted"/>
<accession>A0ABS0TDK0</accession>
<reference evidence="5 6" key="1">
    <citation type="submission" date="2020-12" db="EMBL/GenBank/DDBJ databases">
        <title>Salegentibacter orientalis sp. nov., isolated from costal sediment.</title>
        <authorList>
            <person name="Lian F.-B."/>
        </authorList>
    </citation>
    <scope>NUCLEOTIDE SEQUENCE [LARGE SCALE GENOMIC DNA]</scope>
    <source>
        <strain evidence="5 6">F60176</strain>
    </source>
</reference>
<dbReference type="SMART" id="SM00342">
    <property type="entry name" value="HTH_ARAC"/>
    <property type="match status" value="1"/>
</dbReference>
<evidence type="ECO:0000256" key="2">
    <source>
        <dbReference type="ARBA" id="ARBA00023125"/>
    </source>
</evidence>
<dbReference type="PANTHER" id="PTHR47894">
    <property type="entry name" value="HTH-TYPE TRANSCRIPTIONAL REGULATOR GADX"/>
    <property type="match status" value="1"/>
</dbReference>
<dbReference type="InterPro" id="IPR018060">
    <property type="entry name" value="HTH_AraC"/>
</dbReference>
<evidence type="ECO:0000259" key="4">
    <source>
        <dbReference type="PROSITE" id="PS01124"/>
    </source>
</evidence>
<name>A0ABS0TDK0_9FLAO</name>
<dbReference type="InterPro" id="IPR009057">
    <property type="entry name" value="Homeodomain-like_sf"/>
</dbReference>
<dbReference type="InterPro" id="IPR032687">
    <property type="entry name" value="AraC-type_N"/>
</dbReference>
<dbReference type="EMBL" id="JAEHNY010000003">
    <property type="protein sequence ID" value="MBI6119121.1"/>
    <property type="molecule type" value="Genomic_DNA"/>
</dbReference>
<keyword evidence="2" id="KW-0238">DNA-binding</keyword>
<evidence type="ECO:0000313" key="6">
    <source>
        <dbReference type="Proteomes" id="UP000635665"/>
    </source>
</evidence>
<keyword evidence="6" id="KW-1185">Reference proteome</keyword>
<dbReference type="PROSITE" id="PS01124">
    <property type="entry name" value="HTH_ARAC_FAMILY_2"/>
    <property type="match status" value="1"/>
</dbReference>
<sequence>MNYKRIFLQALLLFCEQQNIDIEKLASISGFKVQDLFSAKDFSIDHNQLELLWRNLIQNSRDELIGLRFGATMQIAALDAVGQIIQTSNTVKDALLQAASLIHLFTDMFSMQLIDNGETFSIVLKKNKKFKNYPNTFNQMGDFLMAFTLHELDGLLLKSLHPIKAEIPTYKAEHLPIYDEILNCPIQKKEIYLLEFDNKYLNTRIITANYDLQKLLLKHVGSKENSYEGKKEFSAAIFNFLTANSYLFSISVEFVASNFNMSVRTLQRKLKEEGVSYIQIVEEVKKSLAIHYIQNGSSSVKEIAHILGYAETSGFAKAFKKWTGKSPITYRKQNI</sequence>
<comment type="caution">
    <text evidence="5">The sequence shown here is derived from an EMBL/GenBank/DDBJ whole genome shotgun (WGS) entry which is preliminary data.</text>
</comment>
<dbReference type="Pfam" id="PF12833">
    <property type="entry name" value="HTH_18"/>
    <property type="match status" value="1"/>
</dbReference>
<dbReference type="Proteomes" id="UP000635665">
    <property type="component" value="Unassembled WGS sequence"/>
</dbReference>
<keyword evidence="3" id="KW-0804">Transcription</keyword>
<keyword evidence="1" id="KW-0805">Transcription regulation</keyword>
<feature type="domain" description="HTH araC/xylS-type" evidence="4">
    <location>
        <begin position="235"/>
        <end position="333"/>
    </location>
</feature>
<gene>
    <name evidence="5" type="ORF">I6U50_03695</name>
</gene>
<dbReference type="SUPFAM" id="SSF46689">
    <property type="entry name" value="Homeodomain-like"/>
    <property type="match status" value="1"/>
</dbReference>
<dbReference type="RefSeq" id="WP_198637898.1">
    <property type="nucleotide sequence ID" value="NZ_JAEHNY010000003.1"/>
</dbReference>
<dbReference type="Pfam" id="PF12625">
    <property type="entry name" value="Arabinose_bd"/>
    <property type="match status" value="1"/>
</dbReference>